<dbReference type="EMBL" id="JAWDGP010004927">
    <property type="protein sequence ID" value="KAK3761200.1"/>
    <property type="molecule type" value="Genomic_DNA"/>
</dbReference>
<name>A0AAE0Z237_9GAST</name>
<reference evidence="1" key="1">
    <citation type="journal article" date="2023" name="G3 (Bethesda)">
        <title>A reference genome for the long-term kleptoplast-retaining sea slug Elysia crispata morphotype clarki.</title>
        <authorList>
            <person name="Eastman K.E."/>
            <person name="Pendleton A.L."/>
            <person name="Shaikh M.A."/>
            <person name="Suttiyut T."/>
            <person name="Ogas R."/>
            <person name="Tomko P."/>
            <person name="Gavelis G."/>
            <person name="Widhalm J.R."/>
            <person name="Wisecaver J.H."/>
        </authorList>
    </citation>
    <scope>NUCLEOTIDE SEQUENCE</scope>
    <source>
        <strain evidence="1">ECLA1</strain>
    </source>
</reference>
<evidence type="ECO:0000313" key="2">
    <source>
        <dbReference type="Proteomes" id="UP001283361"/>
    </source>
</evidence>
<dbReference type="Proteomes" id="UP001283361">
    <property type="component" value="Unassembled WGS sequence"/>
</dbReference>
<keyword evidence="2" id="KW-1185">Reference proteome</keyword>
<sequence length="96" mass="10929">MVKERRKTIDTWRMLTSGSRQHVVSVWRFPRVQERPVSAWLSQRAVASVDCRAGTESSSPCSPLRHGVTTGQNKITLTTFQTWLKTSFSDPLIQEP</sequence>
<dbReference type="AlphaFoldDB" id="A0AAE0Z237"/>
<accession>A0AAE0Z237</accession>
<gene>
    <name evidence="1" type="ORF">RRG08_022600</name>
</gene>
<comment type="caution">
    <text evidence="1">The sequence shown here is derived from an EMBL/GenBank/DDBJ whole genome shotgun (WGS) entry which is preliminary data.</text>
</comment>
<evidence type="ECO:0000313" key="1">
    <source>
        <dbReference type="EMBL" id="KAK3761200.1"/>
    </source>
</evidence>
<protein>
    <submittedName>
        <fullName evidence="1">Uncharacterized protein</fullName>
    </submittedName>
</protein>
<organism evidence="1 2">
    <name type="scientific">Elysia crispata</name>
    <name type="common">lettuce slug</name>
    <dbReference type="NCBI Taxonomy" id="231223"/>
    <lineage>
        <taxon>Eukaryota</taxon>
        <taxon>Metazoa</taxon>
        <taxon>Spiralia</taxon>
        <taxon>Lophotrochozoa</taxon>
        <taxon>Mollusca</taxon>
        <taxon>Gastropoda</taxon>
        <taxon>Heterobranchia</taxon>
        <taxon>Euthyneura</taxon>
        <taxon>Panpulmonata</taxon>
        <taxon>Sacoglossa</taxon>
        <taxon>Placobranchoidea</taxon>
        <taxon>Plakobranchidae</taxon>
        <taxon>Elysia</taxon>
    </lineage>
</organism>
<proteinExistence type="predicted"/>